<accession>A0A1B1CNJ4</accession>
<evidence type="ECO:0000256" key="5">
    <source>
        <dbReference type="ARBA" id="ARBA00023002"/>
    </source>
</evidence>
<dbReference type="SUPFAM" id="SSF51905">
    <property type="entry name" value="FAD/NAD(P)-binding domain"/>
    <property type="match status" value="1"/>
</dbReference>
<keyword evidence="3" id="KW-0285">Flavoprotein</keyword>
<dbReference type="GO" id="GO:0016614">
    <property type="term" value="F:oxidoreductase activity, acting on CH-OH group of donors"/>
    <property type="evidence" value="ECO:0007669"/>
    <property type="project" value="InterPro"/>
</dbReference>
<geneLocation type="plasmid" evidence="8 9">
    <name>unnamed6</name>
</geneLocation>
<dbReference type="PANTHER" id="PTHR42784">
    <property type="entry name" value="PYRANOSE 2-OXIDASE"/>
    <property type="match status" value="1"/>
</dbReference>
<comment type="cofactor">
    <cofactor evidence="1">
        <name>FAD</name>
        <dbReference type="ChEBI" id="CHEBI:57692"/>
    </cofactor>
</comment>
<evidence type="ECO:0000256" key="4">
    <source>
        <dbReference type="ARBA" id="ARBA00022827"/>
    </source>
</evidence>
<keyword evidence="8" id="KW-0614">Plasmid</keyword>
<dbReference type="Gene3D" id="3.50.50.60">
    <property type="entry name" value="FAD/NAD(P)-binding domain"/>
    <property type="match status" value="2"/>
</dbReference>
<reference evidence="8 9" key="1">
    <citation type="submission" date="2016-06" db="EMBL/GenBank/DDBJ databases">
        <title>Microsymbionts genomes from the relict species Vavilovia formosa.</title>
        <authorList>
            <person name="Chirak E."/>
            <person name="Kimeklis A."/>
            <person name="Andronov E."/>
        </authorList>
    </citation>
    <scope>NUCLEOTIDE SEQUENCE [LARGE SCALE GENOMIC DNA]</scope>
    <source>
        <strain evidence="8 9">Vaf10</strain>
        <plasmid evidence="9">Plasmid unnamed6</plasmid>
    </source>
</reference>
<dbReference type="InterPro" id="IPR007867">
    <property type="entry name" value="GMC_OxRtase_C"/>
</dbReference>
<feature type="domain" description="FAD dependent oxidoreductase" evidence="6">
    <location>
        <begin position="7"/>
        <end position="284"/>
    </location>
</feature>
<evidence type="ECO:0000256" key="3">
    <source>
        <dbReference type="ARBA" id="ARBA00022630"/>
    </source>
</evidence>
<evidence type="ECO:0000313" key="9">
    <source>
        <dbReference type="Proteomes" id="UP000092691"/>
    </source>
</evidence>
<dbReference type="InterPro" id="IPR036188">
    <property type="entry name" value="FAD/NAD-bd_sf"/>
</dbReference>
<evidence type="ECO:0000259" key="6">
    <source>
        <dbReference type="Pfam" id="PF01266"/>
    </source>
</evidence>
<proteinExistence type="inferred from homology"/>
<dbReference type="RefSeq" id="WP_065284533.1">
    <property type="nucleotide sequence ID" value="NZ_CP016291.1"/>
</dbReference>
<dbReference type="AlphaFoldDB" id="A0A1B1CNJ4"/>
<feature type="domain" description="Glucose-methanol-choline oxidoreductase C-terminal" evidence="7">
    <location>
        <begin position="441"/>
        <end position="493"/>
    </location>
</feature>
<dbReference type="Proteomes" id="UP000092691">
    <property type="component" value="Plasmid unnamed6"/>
</dbReference>
<evidence type="ECO:0000256" key="2">
    <source>
        <dbReference type="ARBA" id="ARBA00010790"/>
    </source>
</evidence>
<keyword evidence="5" id="KW-0560">Oxidoreductase</keyword>
<comment type="similarity">
    <text evidence="2">Belongs to the GMC oxidoreductase family.</text>
</comment>
<protein>
    <submittedName>
        <fullName evidence="8">FAD-dependent oxidoreductase</fullName>
    </submittedName>
</protein>
<gene>
    <name evidence="8" type="ORF">BA011_37605</name>
</gene>
<sequence length="509" mass="53781">MTEPDADFIIIGSGPAGVSAALPLIAAGRRVLMLDSGDDAGSQEESRSVRVLGSNLESLRTDDGSSPKLQTPAARGILEPFRHQSGITGDGFIPIGSLARGGLSNIWGAQISYLDAEDIADWPIDIASLQRSYEHVAKRIGISRNADVTTGANGEPVLPLGATAAHVLHRHQAAKPADKSFRLFPAVNAILSDARSGRAACDLRGDCLYGCPSGAIYNSRQDLLPLRKSPHFRLLDNMRAVSLTRNAGWTVGTADGSFFSAPRIILAAGVLGTAALLADLLPIDEQGLRLLNSPTLAIPLLSPARLLRSPTATHSLAQLGLSLRYGDGASDYVTGAIYEVGSLPAQSFINRMPLGRKAGRAAFEMIASSLLVATIYYPGNQSRSYIGRDATTKKALTIRGGFAEGFDIRAEALKKTLRREWKRLGLIQLPGASLAEPGIDAHFAGTLPMGASGPFGSSSDGELNRHPGLHIVDGSILPDLSSKYVTMTIMANADRIAHRLAETEANSAL</sequence>
<evidence type="ECO:0000313" key="8">
    <source>
        <dbReference type="EMBL" id="ANP91337.1"/>
    </source>
</evidence>
<dbReference type="EMBL" id="CP016291">
    <property type="protein sequence ID" value="ANP91337.1"/>
    <property type="molecule type" value="Genomic_DNA"/>
</dbReference>
<dbReference type="PANTHER" id="PTHR42784:SF1">
    <property type="entry name" value="PYRANOSE 2-OXIDASE"/>
    <property type="match status" value="1"/>
</dbReference>
<name>A0A1B1CNJ4_RHILE</name>
<keyword evidence="4" id="KW-0274">FAD</keyword>
<organism evidence="8 9">
    <name type="scientific">Rhizobium leguminosarum</name>
    <dbReference type="NCBI Taxonomy" id="384"/>
    <lineage>
        <taxon>Bacteria</taxon>
        <taxon>Pseudomonadati</taxon>
        <taxon>Pseudomonadota</taxon>
        <taxon>Alphaproteobacteria</taxon>
        <taxon>Hyphomicrobiales</taxon>
        <taxon>Rhizobiaceae</taxon>
        <taxon>Rhizobium/Agrobacterium group</taxon>
        <taxon>Rhizobium</taxon>
    </lineage>
</organism>
<dbReference type="Pfam" id="PF05199">
    <property type="entry name" value="GMC_oxred_C"/>
    <property type="match status" value="1"/>
</dbReference>
<evidence type="ECO:0000259" key="7">
    <source>
        <dbReference type="Pfam" id="PF05199"/>
    </source>
</evidence>
<dbReference type="Pfam" id="PF01266">
    <property type="entry name" value="DAO"/>
    <property type="match status" value="1"/>
</dbReference>
<dbReference type="InterPro" id="IPR051473">
    <property type="entry name" value="P2Ox-like"/>
</dbReference>
<evidence type="ECO:0000256" key="1">
    <source>
        <dbReference type="ARBA" id="ARBA00001974"/>
    </source>
</evidence>
<dbReference type="InterPro" id="IPR006076">
    <property type="entry name" value="FAD-dep_OxRdtase"/>
</dbReference>
<dbReference type="OrthoDB" id="9798604at2"/>